<keyword evidence="9 10" id="KW-0961">Cell wall biogenesis/degradation</keyword>
<comment type="caution">
    <text evidence="10">Lacks conserved residue(s) required for the propagation of feature annotation.</text>
</comment>
<keyword evidence="7 10" id="KW-0573">Peptidoglycan synthesis</keyword>
<dbReference type="PANTHER" id="PTHR23135">
    <property type="entry name" value="MUR LIGASE FAMILY MEMBER"/>
    <property type="match status" value="1"/>
</dbReference>
<reference evidence="15" key="1">
    <citation type="submission" date="2020-03" db="EMBL/GenBank/DDBJ databases">
        <title>Spirochaetal bacteria isolated from arthropods constitute a novel genus Entomospira genus novum within the order Spirochaetales.</title>
        <authorList>
            <person name="Grana-Miraglia L."/>
            <person name="Sikutova S."/>
            <person name="Fingerle V."/>
            <person name="Sing A."/>
            <person name="Castillo-Ramirez S."/>
            <person name="Margos G."/>
            <person name="Rudolf I."/>
        </authorList>
    </citation>
    <scope>NUCLEOTIDE SEQUENCE</scope>
    <source>
        <strain evidence="15">BR149</strain>
    </source>
</reference>
<gene>
    <name evidence="10" type="primary">murE</name>
    <name evidence="15" type="ORF">HCT48_02985</name>
</gene>
<feature type="domain" description="Mur ligase central" evidence="14">
    <location>
        <begin position="106"/>
        <end position="310"/>
    </location>
</feature>
<comment type="caution">
    <text evidence="15">The sequence shown here is derived from an EMBL/GenBank/DDBJ whole genome shotgun (WGS) entry which is preliminary data.</text>
</comment>
<dbReference type="GO" id="GO:0005524">
    <property type="term" value="F:ATP binding"/>
    <property type="evidence" value="ECO:0007669"/>
    <property type="project" value="UniProtKB-UniRule"/>
</dbReference>
<keyword evidence="16" id="KW-1185">Reference proteome</keyword>
<keyword evidence="10" id="KW-0460">Magnesium</keyword>
<evidence type="ECO:0000256" key="4">
    <source>
        <dbReference type="ARBA" id="ARBA00022741"/>
    </source>
</evidence>
<feature type="binding site" evidence="10">
    <location>
        <position position="185"/>
    </location>
    <ligand>
        <name>UDP-N-acetyl-alpha-D-muramoyl-L-alanyl-D-glutamate</name>
        <dbReference type="ChEBI" id="CHEBI:83900"/>
    </ligand>
</feature>
<feature type="binding site" evidence="10">
    <location>
        <position position="179"/>
    </location>
    <ligand>
        <name>UDP-N-acetyl-alpha-D-muramoyl-L-alanyl-D-glutamate</name>
        <dbReference type="ChEBI" id="CHEBI:83900"/>
    </ligand>
</feature>
<evidence type="ECO:0000256" key="11">
    <source>
        <dbReference type="RuleBase" id="RU004135"/>
    </source>
</evidence>
<comment type="similarity">
    <text evidence="1 10">Belongs to the MurCDEF family. MurE subfamily.</text>
</comment>
<feature type="binding site" evidence="10">
    <location>
        <position position="26"/>
    </location>
    <ligand>
        <name>UDP-N-acetyl-alpha-D-muramoyl-L-alanyl-D-glutamate</name>
        <dbReference type="ChEBI" id="CHEBI:83900"/>
    </ligand>
</feature>
<feature type="binding site" evidence="10">
    <location>
        <begin position="152"/>
        <end position="153"/>
    </location>
    <ligand>
        <name>UDP-N-acetyl-alpha-D-muramoyl-L-alanyl-D-glutamate</name>
        <dbReference type="ChEBI" id="CHEBI:83900"/>
    </ligand>
</feature>
<feature type="binding site" evidence="10">
    <location>
        <position position="189"/>
    </location>
    <ligand>
        <name>UDP-N-acetyl-alpha-D-muramoyl-L-alanyl-D-glutamate</name>
        <dbReference type="ChEBI" id="CHEBI:83900"/>
    </ligand>
</feature>
<dbReference type="InterPro" id="IPR013221">
    <property type="entry name" value="Mur_ligase_cen"/>
</dbReference>
<dbReference type="GO" id="GO:0008360">
    <property type="term" value="P:regulation of cell shape"/>
    <property type="evidence" value="ECO:0007669"/>
    <property type="project" value="UniProtKB-KW"/>
</dbReference>
<dbReference type="SUPFAM" id="SSF53244">
    <property type="entry name" value="MurD-like peptide ligases, peptide-binding domain"/>
    <property type="match status" value="1"/>
</dbReference>
<dbReference type="InterPro" id="IPR036615">
    <property type="entry name" value="Mur_ligase_C_dom_sf"/>
</dbReference>
<dbReference type="GO" id="GO:0051301">
    <property type="term" value="P:cell division"/>
    <property type="evidence" value="ECO:0007669"/>
    <property type="project" value="UniProtKB-KW"/>
</dbReference>
<evidence type="ECO:0000259" key="14">
    <source>
        <dbReference type="Pfam" id="PF08245"/>
    </source>
</evidence>
<evidence type="ECO:0000259" key="13">
    <source>
        <dbReference type="Pfam" id="PF02875"/>
    </source>
</evidence>
<feature type="binding site" evidence="10">
    <location>
        <begin position="108"/>
        <end position="114"/>
    </location>
    <ligand>
        <name>ATP</name>
        <dbReference type="ChEBI" id="CHEBI:30616"/>
    </ligand>
</feature>
<proteinExistence type="inferred from homology"/>
<dbReference type="Gene3D" id="3.40.1190.10">
    <property type="entry name" value="Mur-like, catalytic domain"/>
    <property type="match status" value="1"/>
</dbReference>
<keyword evidence="2 10" id="KW-0436">Ligase</keyword>
<dbReference type="InterPro" id="IPR000713">
    <property type="entry name" value="Mur_ligase_N"/>
</dbReference>
<dbReference type="GO" id="GO:0000287">
    <property type="term" value="F:magnesium ion binding"/>
    <property type="evidence" value="ECO:0007669"/>
    <property type="project" value="UniProtKB-UniRule"/>
</dbReference>
<dbReference type="InterPro" id="IPR036565">
    <property type="entry name" value="Mur-like_cat_sf"/>
</dbReference>
<dbReference type="SUPFAM" id="SSF53623">
    <property type="entry name" value="MurD-like peptide ligases, catalytic domain"/>
    <property type="match status" value="1"/>
</dbReference>
<keyword evidence="10" id="KW-0963">Cytoplasm</keyword>
<comment type="subcellular location">
    <subcellularLocation>
        <location evidence="10 11">Cytoplasm</location>
    </subcellularLocation>
</comment>
<evidence type="ECO:0000313" key="15">
    <source>
        <dbReference type="EMBL" id="NIZ69177.1"/>
    </source>
</evidence>
<organism evidence="15 16">
    <name type="scientific">Entomospira culicis</name>
    <dbReference type="NCBI Taxonomy" id="2719989"/>
    <lineage>
        <taxon>Bacteria</taxon>
        <taxon>Pseudomonadati</taxon>
        <taxon>Spirochaetota</taxon>
        <taxon>Spirochaetia</taxon>
        <taxon>Spirochaetales</taxon>
        <taxon>Spirochaetaceae</taxon>
        <taxon>Entomospira</taxon>
    </lineage>
</organism>
<evidence type="ECO:0000256" key="6">
    <source>
        <dbReference type="ARBA" id="ARBA00022960"/>
    </source>
</evidence>
<dbReference type="GO" id="GO:0016881">
    <property type="term" value="F:acid-amino acid ligase activity"/>
    <property type="evidence" value="ECO:0007669"/>
    <property type="project" value="UniProtKB-UniRule"/>
</dbReference>
<dbReference type="InterPro" id="IPR005761">
    <property type="entry name" value="UDP-N-AcMur-Glu-dNH2Pim_ligase"/>
</dbReference>
<dbReference type="NCBIfam" id="TIGR01085">
    <property type="entry name" value="murE"/>
    <property type="match status" value="1"/>
</dbReference>
<feature type="domain" description="Mur ligase C-terminal" evidence="13">
    <location>
        <begin position="334"/>
        <end position="462"/>
    </location>
</feature>
<dbReference type="Pfam" id="PF02875">
    <property type="entry name" value="Mur_ligase_C"/>
    <property type="match status" value="1"/>
</dbReference>
<comment type="function">
    <text evidence="10">Catalyzes the addition of an amino acid to the nucleotide precursor UDP-N-acetylmuramoyl-L-alanyl-D-glutamate (UMAG) in the biosynthesis of bacterial cell-wall peptidoglycan.</text>
</comment>
<sequence length="493" mass="54100">MIITELNTITQSQLLDWGIQKIIFDSNESCTGALFCALVGIHTDGHRFIEQAKQKGVRHFLVSNASFIEDNDDLIYMLCDNTRLAMADLASIYYGAPSRNMKIVGVTGTDGKSTTSQLIMQLIEAMGERCGLISTVNIKTGSTIEANNLRQSTPEAPQIEEALAHMLDAGIQYAVLEATSHGLSQATGRLAQIHFAAGVFTNVTIEHLEFHQTVERYRDDKANLFRKVAQVDGFAVINGLSEHVNLYVEASAPAKTYLYGSANSDLWAEEIASSEDGFHFLLKSPSESKQVHLPMVGRFNIENALAAVLCVAKLFNVSAMTVAEHLSVLKAPAGRMVLVQHAPFKVIIDYAHTPGAFERLLPHMKETTKGKVVVLFGSGGERNLEKRPIQGRLADLHSDVIILTNEDPRLEDEFVILQDIASGVEQKQMNKSLFLIPDRKKAIEHAVSLCSHGDTLLLLGKGHEGSIIGPQGKMPWSEEQVAIDILRDKGFLS</sequence>
<evidence type="ECO:0000256" key="8">
    <source>
        <dbReference type="ARBA" id="ARBA00023306"/>
    </source>
</evidence>
<feature type="domain" description="Mur ligase N-terminal catalytic" evidence="12">
    <location>
        <begin position="22"/>
        <end position="71"/>
    </location>
</feature>
<dbReference type="GO" id="GO:0009252">
    <property type="term" value="P:peptidoglycan biosynthetic process"/>
    <property type="evidence" value="ECO:0007669"/>
    <property type="project" value="UniProtKB-UniRule"/>
</dbReference>
<evidence type="ECO:0000256" key="1">
    <source>
        <dbReference type="ARBA" id="ARBA00005898"/>
    </source>
</evidence>
<keyword evidence="4 10" id="KW-0547">Nucleotide-binding</keyword>
<evidence type="ECO:0000313" key="16">
    <source>
        <dbReference type="Proteomes" id="UP000778951"/>
    </source>
</evidence>
<name>A0A968GF78_9SPIO</name>
<evidence type="ECO:0000256" key="2">
    <source>
        <dbReference type="ARBA" id="ARBA00022598"/>
    </source>
</evidence>
<dbReference type="PANTHER" id="PTHR23135:SF4">
    <property type="entry name" value="UDP-N-ACETYLMURAMOYL-L-ALANYL-D-GLUTAMATE--2,6-DIAMINOPIMELATE LIGASE MURE HOMOLOG, CHLOROPLASTIC"/>
    <property type="match status" value="1"/>
</dbReference>
<dbReference type="GO" id="GO:0071555">
    <property type="term" value="P:cell wall organization"/>
    <property type="evidence" value="ECO:0007669"/>
    <property type="project" value="UniProtKB-KW"/>
</dbReference>
<dbReference type="RefSeq" id="WP_167695276.1">
    <property type="nucleotide sequence ID" value="NZ_CP118181.1"/>
</dbReference>
<dbReference type="Pfam" id="PF08245">
    <property type="entry name" value="Mur_ligase_M"/>
    <property type="match status" value="1"/>
</dbReference>
<dbReference type="InterPro" id="IPR004101">
    <property type="entry name" value="Mur_ligase_C"/>
</dbReference>
<feature type="modified residue" description="N6-carboxylysine" evidence="10">
    <location>
        <position position="221"/>
    </location>
</feature>
<keyword evidence="8 10" id="KW-0131">Cell cycle</keyword>
<dbReference type="HAMAP" id="MF_00208">
    <property type="entry name" value="MurE"/>
    <property type="match status" value="1"/>
</dbReference>
<keyword evidence="6 10" id="KW-0133">Cell shape</keyword>
<evidence type="ECO:0000256" key="5">
    <source>
        <dbReference type="ARBA" id="ARBA00022840"/>
    </source>
</evidence>
<comment type="cofactor">
    <cofactor evidence="10">
        <name>Mg(2+)</name>
        <dbReference type="ChEBI" id="CHEBI:18420"/>
    </cofactor>
</comment>
<evidence type="ECO:0000256" key="3">
    <source>
        <dbReference type="ARBA" id="ARBA00022618"/>
    </source>
</evidence>
<accession>A0A968GF78</accession>
<dbReference type="SUPFAM" id="SSF63418">
    <property type="entry name" value="MurE/MurF N-terminal domain"/>
    <property type="match status" value="1"/>
</dbReference>
<evidence type="ECO:0000256" key="9">
    <source>
        <dbReference type="ARBA" id="ARBA00023316"/>
    </source>
</evidence>
<dbReference type="InterPro" id="IPR035911">
    <property type="entry name" value="MurE/MurF_N"/>
</dbReference>
<dbReference type="NCBIfam" id="NF001126">
    <property type="entry name" value="PRK00139.1-4"/>
    <property type="match status" value="1"/>
</dbReference>
<dbReference type="Proteomes" id="UP000778951">
    <property type="component" value="Unassembled WGS sequence"/>
</dbReference>
<protein>
    <recommendedName>
        <fullName evidence="10">UDP-N-acetylmuramyl-tripeptide synthetase</fullName>
        <ecNumber evidence="10">6.3.2.-</ecNumber>
    </recommendedName>
    <alternativeName>
        <fullName evidence="10">UDP-MurNAc-tripeptide synthetase</fullName>
    </alternativeName>
</protein>
<comment type="pathway">
    <text evidence="10 11">Cell wall biogenesis; peptidoglycan biosynthesis.</text>
</comment>
<comment type="PTM">
    <text evidence="10">Carboxylation is probably crucial for Mg(2+) binding and, consequently, for the gamma-phosphate positioning of ATP.</text>
</comment>
<keyword evidence="3 10" id="KW-0132">Cell division</keyword>
<dbReference type="Gene3D" id="3.40.1390.10">
    <property type="entry name" value="MurE/MurF, N-terminal domain"/>
    <property type="match status" value="1"/>
</dbReference>
<evidence type="ECO:0000259" key="12">
    <source>
        <dbReference type="Pfam" id="PF01225"/>
    </source>
</evidence>
<evidence type="ECO:0000256" key="10">
    <source>
        <dbReference type="HAMAP-Rule" id="MF_00208"/>
    </source>
</evidence>
<dbReference type="Gene3D" id="3.90.190.20">
    <property type="entry name" value="Mur ligase, C-terminal domain"/>
    <property type="match status" value="1"/>
</dbReference>
<dbReference type="GO" id="GO:0005737">
    <property type="term" value="C:cytoplasm"/>
    <property type="evidence" value="ECO:0007669"/>
    <property type="project" value="UniProtKB-SubCell"/>
</dbReference>
<dbReference type="AlphaFoldDB" id="A0A968GF78"/>
<dbReference type="Pfam" id="PF01225">
    <property type="entry name" value="Mur_ligase"/>
    <property type="match status" value="1"/>
</dbReference>
<dbReference type="EMBL" id="JAATLM010000001">
    <property type="protein sequence ID" value="NIZ69177.1"/>
    <property type="molecule type" value="Genomic_DNA"/>
</dbReference>
<evidence type="ECO:0000256" key="7">
    <source>
        <dbReference type="ARBA" id="ARBA00022984"/>
    </source>
</evidence>
<keyword evidence="5 10" id="KW-0067">ATP-binding</keyword>
<dbReference type="EC" id="6.3.2.-" evidence="10"/>